<name>A0ABP1C072_9BRYO</name>
<dbReference type="EMBL" id="OZ023709">
    <property type="protein sequence ID" value="CAK9882126.1"/>
    <property type="molecule type" value="Genomic_DNA"/>
</dbReference>
<proteinExistence type="predicted"/>
<organism evidence="1 2">
    <name type="scientific">Sphagnum jensenii</name>
    <dbReference type="NCBI Taxonomy" id="128206"/>
    <lineage>
        <taxon>Eukaryota</taxon>
        <taxon>Viridiplantae</taxon>
        <taxon>Streptophyta</taxon>
        <taxon>Embryophyta</taxon>
        <taxon>Bryophyta</taxon>
        <taxon>Sphagnophytina</taxon>
        <taxon>Sphagnopsida</taxon>
        <taxon>Sphagnales</taxon>
        <taxon>Sphagnaceae</taxon>
        <taxon>Sphagnum</taxon>
    </lineage>
</organism>
<sequence length="78" mass="8491">MLISLYGSQVLEMGLFYSPVLKASALLVKVIKVQNLGEPGPVVTSFAKHPGYGHPFISDEKFDVTVNPQFHQACISLS</sequence>
<evidence type="ECO:0000313" key="1">
    <source>
        <dbReference type="EMBL" id="CAK9882126.1"/>
    </source>
</evidence>
<protein>
    <submittedName>
        <fullName evidence="1">Uncharacterized protein</fullName>
    </submittedName>
</protein>
<evidence type="ECO:0000313" key="2">
    <source>
        <dbReference type="Proteomes" id="UP001497522"/>
    </source>
</evidence>
<dbReference type="Proteomes" id="UP001497522">
    <property type="component" value="Chromosome 8"/>
</dbReference>
<accession>A0ABP1C072</accession>
<reference evidence="1" key="1">
    <citation type="submission" date="2024-03" db="EMBL/GenBank/DDBJ databases">
        <authorList>
            <consortium name="ELIXIR-Norway"/>
            <consortium name="Elixir Norway"/>
        </authorList>
    </citation>
    <scope>NUCLEOTIDE SEQUENCE</scope>
</reference>
<keyword evidence="2" id="KW-1185">Reference proteome</keyword>
<gene>
    <name evidence="1" type="ORF">CSSPJE1EN2_LOCUS23482</name>
</gene>